<dbReference type="GO" id="GO:0030619">
    <property type="term" value="F:U1 snRNA binding"/>
    <property type="evidence" value="ECO:0007669"/>
    <property type="project" value="InterPro"/>
</dbReference>
<reference evidence="6" key="2">
    <citation type="journal article" date="2023" name="Microbiol Resour">
        <title>Decontamination and Annotation of the Draft Genome Sequence of the Oomycete Lagenidium giganteum ARSEF 373.</title>
        <authorList>
            <person name="Morgan W.R."/>
            <person name="Tartar A."/>
        </authorList>
    </citation>
    <scope>NUCLEOTIDE SEQUENCE</scope>
    <source>
        <strain evidence="6">ARSEF 373</strain>
    </source>
</reference>
<evidence type="ECO:0000313" key="7">
    <source>
        <dbReference type="Proteomes" id="UP001146120"/>
    </source>
</evidence>
<dbReference type="GO" id="GO:0003729">
    <property type="term" value="F:mRNA binding"/>
    <property type="evidence" value="ECO:0007669"/>
    <property type="project" value="TreeGrafter"/>
</dbReference>
<evidence type="ECO:0000256" key="4">
    <source>
        <dbReference type="SAM" id="MobiDB-lite"/>
    </source>
</evidence>
<proteinExistence type="predicted"/>
<dbReference type="Gene3D" id="3.30.70.330">
    <property type="match status" value="1"/>
</dbReference>
<dbReference type="SUPFAM" id="SSF54928">
    <property type="entry name" value="RNA-binding domain, RBD"/>
    <property type="match status" value="1"/>
</dbReference>
<name>A0AAV2Z037_9STRA</name>
<dbReference type="CDD" id="cd12236">
    <property type="entry name" value="RRM_snRNP70"/>
    <property type="match status" value="1"/>
</dbReference>
<evidence type="ECO:0000256" key="3">
    <source>
        <dbReference type="PROSITE-ProRule" id="PRU00176"/>
    </source>
</evidence>
<organism evidence="6 7">
    <name type="scientific">Lagenidium giganteum</name>
    <dbReference type="NCBI Taxonomy" id="4803"/>
    <lineage>
        <taxon>Eukaryota</taxon>
        <taxon>Sar</taxon>
        <taxon>Stramenopiles</taxon>
        <taxon>Oomycota</taxon>
        <taxon>Peronosporomycetes</taxon>
        <taxon>Pythiales</taxon>
        <taxon>Pythiaceae</taxon>
    </lineage>
</organism>
<evidence type="ECO:0000256" key="2">
    <source>
        <dbReference type="ARBA" id="ARBA00023242"/>
    </source>
</evidence>
<feature type="region of interest" description="Disordered" evidence="4">
    <location>
        <begin position="228"/>
        <end position="252"/>
    </location>
</feature>
<dbReference type="InterPro" id="IPR035979">
    <property type="entry name" value="RBD_domain_sf"/>
</dbReference>
<keyword evidence="2" id="KW-0539">Nucleus</keyword>
<dbReference type="SMART" id="SM00360">
    <property type="entry name" value="RRM"/>
    <property type="match status" value="1"/>
</dbReference>
<dbReference type="AlphaFoldDB" id="A0AAV2Z037"/>
<accession>A0AAV2Z037</accession>
<keyword evidence="3" id="KW-0694">RNA-binding</keyword>
<evidence type="ECO:0000313" key="6">
    <source>
        <dbReference type="EMBL" id="DAZ99176.1"/>
    </source>
</evidence>
<dbReference type="InterPro" id="IPR012677">
    <property type="entry name" value="Nucleotide-bd_a/b_plait_sf"/>
</dbReference>
<dbReference type="Pfam" id="PF00076">
    <property type="entry name" value="RRM_1"/>
    <property type="match status" value="1"/>
</dbReference>
<dbReference type="GO" id="GO:0071011">
    <property type="term" value="C:precatalytic spliceosome"/>
    <property type="evidence" value="ECO:0007669"/>
    <property type="project" value="TreeGrafter"/>
</dbReference>
<feature type="compositionally biased region" description="Basic residues" evidence="4">
    <location>
        <begin position="27"/>
        <end position="40"/>
    </location>
</feature>
<dbReference type="InterPro" id="IPR034143">
    <property type="entry name" value="snRNP70_RRM"/>
</dbReference>
<dbReference type="FunFam" id="3.30.70.330:FF:000132">
    <property type="entry name" value="Small nuclear ribonucleoprotein U11/U12 subunit 35"/>
    <property type="match status" value="1"/>
</dbReference>
<dbReference type="GO" id="GO:0000398">
    <property type="term" value="P:mRNA splicing, via spliceosome"/>
    <property type="evidence" value="ECO:0007669"/>
    <property type="project" value="TreeGrafter"/>
</dbReference>
<evidence type="ECO:0000256" key="1">
    <source>
        <dbReference type="ARBA" id="ARBA00004123"/>
    </source>
</evidence>
<dbReference type="PANTHER" id="PTHR13952">
    <property type="entry name" value="U1 SMALL NUCLEAR RIBONUCLEOPROTEIN 70 KD"/>
    <property type="match status" value="1"/>
</dbReference>
<dbReference type="EMBL" id="DAKRPA010000088">
    <property type="protein sequence ID" value="DAZ99176.1"/>
    <property type="molecule type" value="Genomic_DNA"/>
</dbReference>
<feature type="domain" description="RRM" evidence="5">
    <location>
        <begin position="125"/>
        <end position="203"/>
    </location>
</feature>
<dbReference type="PANTHER" id="PTHR13952:SF6">
    <property type="entry name" value="U11_U12 SMALL NUCLEAR RIBONUCLEOPROTEIN 35 KDA PROTEIN"/>
    <property type="match status" value="1"/>
</dbReference>
<reference evidence="6" key="1">
    <citation type="submission" date="2022-11" db="EMBL/GenBank/DDBJ databases">
        <authorList>
            <person name="Morgan W.R."/>
            <person name="Tartar A."/>
        </authorList>
    </citation>
    <scope>NUCLEOTIDE SEQUENCE</scope>
    <source>
        <strain evidence="6">ARSEF 373</strain>
    </source>
</reference>
<dbReference type="InterPro" id="IPR000504">
    <property type="entry name" value="RRM_dom"/>
</dbReference>
<comment type="subcellular location">
    <subcellularLocation>
        <location evidence="1">Nucleus</location>
    </subcellularLocation>
</comment>
<sequence length="252" mass="28754">MTTPVGFRPIIRLDGFAEANMTDRNNQKRRRCRSRSRSRSRSRDRSAPGRRHRGRHETNTNAISSVKNAPLDRRWQCWYAVEYNPIQVGSIDGTDVVPHDKGLVRAMRTPFDAARDLQIQGDPYSTLFVARLNYATTEETLRDVFAKYGAIRSLRLVHDVKTHKSKGYAFIEFEDERGFRRAYNQAHRQVIDGSTVLVDYERSRVMPGWKPRRLGGGLGGRKESGQLRFGGRDHPFKPPAAVLTMPPSTSGR</sequence>
<feature type="region of interest" description="Disordered" evidence="4">
    <location>
        <begin position="21"/>
        <end position="65"/>
    </location>
</feature>
<dbReference type="Proteomes" id="UP001146120">
    <property type="component" value="Unassembled WGS sequence"/>
</dbReference>
<comment type="caution">
    <text evidence="6">The sequence shown here is derived from an EMBL/GenBank/DDBJ whole genome shotgun (WGS) entry which is preliminary data.</text>
</comment>
<dbReference type="InterPro" id="IPR051183">
    <property type="entry name" value="U1_U11-U12_snRNP_70-35kDa"/>
</dbReference>
<protein>
    <recommendedName>
        <fullName evidence="5">RRM domain-containing protein</fullName>
    </recommendedName>
</protein>
<dbReference type="PROSITE" id="PS50102">
    <property type="entry name" value="RRM"/>
    <property type="match status" value="1"/>
</dbReference>
<gene>
    <name evidence="6" type="ORF">N0F65_008209</name>
</gene>
<keyword evidence="7" id="KW-1185">Reference proteome</keyword>
<evidence type="ECO:0000259" key="5">
    <source>
        <dbReference type="PROSITE" id="PS50102"/>
    </source>
</evidence>